<proteinExistence type="predicted"/>
<evidence type="ECO:0000313" key="2">
    <source>
        <dbReference type="Proteomes" id="UP000317648"/>
    </source>
</evidence>
<dbReference type="AlphaFoldDB" id="A0A518DYA8"/>
<name>A0A518DYA8_9BACT</name>
<keyword evidence="2" id="KW-1185">Reference proteome</keyword>
<evidence type="ECO:0000313" key="1">
    <source>
        <dbReference type="EMBL" id="QDU96814.1"/>
    </source>
</evidence>
<dbReference type="KEGG" id="lcre:Pla8534_46360"/>
<dbReference type="EMBL" id="CP036433">
    <property type="protein sequence ID" value="QDU96814.1"/>
    <property type="molecule type" value="Genomic_DNA"/>
</dbReference>
<sequence>MHRQMWKSKRGPVVYLPRHRLSRMELMKRIPLRISWIIKLNRHGRNSFVDFLQGEEKWVSGFECLSDS</sequence>
<protein>
    <submittedName>
        <fullName evidence="1">Uncharacterized protein</fullName>
    </submittedName>
</protein>
<organism evidence="1 2">
    <name type="scientific">Lignipirellula cremea</name>
    <dbReference type="NCBI Taxonomy" id="2528010"/>
    <lineage>
        <taxon>Bacteria</taxon>
        <taxon>Pseudomonadati</taxon>
        <taxon>Planctomycetota</taxon>
        <taxon>Planctomycetia</taxon>
        <taxon>Pirellulales</taxon>
        <taxon>Pirellulaceae</taxon>
        <taxon>Lignipirellula</taxon>
    </lineage>
</organism>
<reference evidence="1 2" key="1">
    <citation type="submission" date="2019-02" db="EMBL/GenBank/DDBJ databases">
        <title>Deep-cultivation of Planctomycetes and their phenomic and genomic characterization uncovers novel biology.</title>
        <authorList>
            <person name="Wiegand S."/>
            <person name="Jogler M."/>
            <person name="Boedeker C."/>
            <person name="Pinto D."/>
            <person name="Vollmers J."/>
            <person name="Rivas-Marin E."/>
            <person name="Kohn T."/>
            <person name="Peeters S.H."/>
            <person name="Heuer A."/>
            <person name="Rast P."/>
            <person name="Oberbeckmann S."/>
            <person name="Bunk B."/>
            <person name="Jeske O."/>
            <person name="Meyerdierks A."/>
            <person name="Storesund J.E."/>
            <person name="Kallscheuer N."/>
            <person name="Luecker S."/>
            <person name="Lage O.M."/>
            <person name="Pohl T."/>
            <person name="Merkel B.J."/>
            <person name="Hornburger P."/>
            <person name="Mueller R.-W."/>
            <person name="Bruemmer F."/>
            <person name="Labrenz M."/>
            <person name="Spormann A.M."/>
            <person name="Op den Camp H."/>
            <person name="Overmann J."/>
            <person name="Amann R."/>
            <person name="Jetten M.S.M."/>
            <person name="Mascher T."/>
            <person name="Medema M.H."/>
            <person name="Devos D.P."/>
            <person name="Kaster A.-K."/>
            <person name="Ovreas L."/>
            <person name="Rohde M."/>
            <person name="Galperin M.Y."/>
            <person name="Jogler C."/>
        </authorList>
    </citation>
    <scope>NUCLEOTIDE SEQUENCE [LARGE SCALE GENOMIC DNA]</scope>
    <source>
        <strain evidence="1 2">Pla85_3_4</strain>
    </source>
</reference>
<gene>
    <name evidence="1" type="ORF">Pla8534_46360</name>
</gene>
<accession>A0A518DYA8</accession>
<dbReference type="Proteomes" id="UP000317648">
    <property type="component" value="Chromosome"/>
</dbReference>